<gene>
    <name evidence="1" type="ORF">ACH5RR_036721</name>
</gene>
<reference evidence="1 2" key="1">
    <citation type="submission" date="2024-11" db="EMBL/GenBank/DDBJ databases">
        <title>A near-complete genome assembly of Cinchona calisaya.</title>
        <authorList>
            <person name="Lian D.C."/>
            <person name="Zhao X.W."/>
            <person name="Wei L."/>
        </authorList>
    </citation>
    <scope>NUCLEOTIDE SEQUENCE [LARGE SCALE GENOMIC DNA]</scope>
    <source>
        <tissue evidence="1">Nenye</tissue>
    </source>
</reference>
<name>A0ABD2Y410_9GENT</name>
<keyword evidence="2" id="KW-1185">Reference proteome</keyword>
<organism evidence="1 2">
    <name type="scientific">Cinchona calisaya</name>
    <dbReference type="NCBI Taxonomy" id="153742"/>
    <lineage>
        <taxon>Eukaryota</taxon>
        <taxon>Viridiplantae</taxon>
        <taxon>Streptophyta</taxon>
        <taxon>Embryophyta</taxon>
        <taxon>Tracheophyta</taxon>
        <taxon>Spermatophyta</taxon>
        <taxon>Magnoliopsida</taxon>
        <taxon>eudicotyledons</taxon>
        <taxon>Gunneridae</taxon>
        <taxon>Pentapetalae</taxon>
        <taxon>asterids</taxon>
        <taxon>lamiids</taxon>
        <taxon>Gentianales</taxon>
        <taxon>Rubiaceae</taxon>
        <taxon>Cinchonoideae</taxon>
        <taxon>Cinchoneae</taxon>
        <taxon>Cinchona</taxon>
    </lineage>
</organism>
<protein>
    <submittedName>
        <fullName evidence="1">Uncharacterized protein</fullName>
    </submittedName>
</protein>
<dbReference type="Proteomes" id="UP001630127">
    <property type="component" value="Unassembled WGS sequence"/>
</dbReference>
<evidence type="ECO:0000313" key="2">
    <source>
        <dbReference type="Proteomes" id="UP001630127"/>
    </source>
</evidence>
<accession>A0ABD2Y410</accession>
<proteinExistence type="predicted"/>
<comment type="caution">
    <text evidence="1">The sequence shown here is derived from an EMBL/GenBank/DDBJ whole genome shotgun (WGS) entry which is preliminary data.</text>
</comment>
<dbReference type="EMBL" id="JBJUIK010000015">
    <property type="protein sequence ID" value="KAL3502272.1"/>
    <property type="molecule type" value="Genomic_DNA"/>
</dbReference>
<evidence type="ECO:0000313" key="1">
    <source>
        <dbReference type="EMBL" id="KAL3502272.1"/>
    </source>
</evidence>
<sequence>MHWCLLYILQGIKPYAFDELVTRAHDIEIRIANQCGHNTLIAETFHEIDTKEMDESDDDESDEVSSDFENSMVITAIPIIVQDEDANEKHASVFQNTCKEDTEPWNVDAENRLYQRHEQCGQANVESHKGSTVEVVNYCPKFKKESQW</sequence>
<dbReference type="AlphaFoldDB" id="A0ABD2Y410"/>